<evidence type="ECO:0000313" key="1">
    <source>
        <dbReference type="EnsemblPlants" id="Kaladp0058s0483.1.v1.1.CDS.1"/>
    </source>
</evidence>
<dbReference type="AlphaFoldDB" id="A0A7N0U9U3"/>
<dbReference type="OMA" id="VNGYLME"/>
<dbReference type="Gramene" id="Kaladp0058s0483.1.v1.1">
    <property type="protein sequence ID" value="Kaladp0058s0483.1.v1.1.CDS.1"/>
    <property type="gene ID" value="Kaladp0058s0483.v1.1"/>
</dbReference>
<reference evidence="1" key="1">
    <citation type="submission" date="2021-01" db="UniProtKB">
        <authorList>
            <consortium name="EnsemblPlants"/>
        </authorList>
    </citation>
    <scope>IDENTIFICATION</scope>
</reference>
<accession>A0A7N0U9U3</accession>
<proteinExistence type="predicted"/>
<organism evidence="1 2">
    <name type="scientific">Kalanchoe fedtschenkoi</name>
    <name type="common">Lavender scallops</name>
    <name type="synonym">South American air plant</name>
    <dbReference type="NCBI Taxonomy" id="63787"/>
    <lineage>
        <taxon>Eukaryota</taxon>
        <taxon>Viridiplantae</taxon>
        <taxon>Streptophyta</taxon>
        <taxon>Embryophyta</taxon>
        <taxon>Tracheophyta</taxon>
        <taxon>Spermatophyta</taxon>
        <taxon>Magnoliopsida</taxon>
        <taxon>eudicotyledons</taxon>
        <taxon>Gunneridae</taxon>
        <taxon>Pentapetalae</taxon>
        <taxon>Saxifragales</taxon>
        <taxon>Crassulaceae</taxon>
        <taxon>Kalanchoe</taxon>
    </lineage>
</organism>
<dbReference type="InterPro" id="IPR044679">
    <property type="entry name" value="PWWP2-like"/>
</dbReference>
<dbReference type="PANTHER" id="PTHR33697">
    <property type="entry name" value="T17B22.17 PROTEIN-RELATED"/>
    <property type="match status" value="1"/>
</dbReference>
<sequence length="440" mass="48538">MLVSKFLCYCGSASGRGAELLDSVEGSEAEGIHGNMSNEELDESALADEMPLSADDGVSKWKLKGKRNVRHISKRSADMPSAGAGMNDETYLEMRGNTFNHRVPRLHVNHQQSNDINSYLDGDDSFDRDYWSPGSALGNARYSTFRQTPRGRSNNNIHHNVIWDDMTLEHRTPVNGYLMETGDYYTSNYNDQVYVGHGHVGGSRRNMLVDVDLQVQSSYPKQRIPIISLMSQIDGRAIIGHRLQVEELEEGSLDTLLSKRSESGSGRLQAEADYALPSVWKTARRTANYRVPRPGLSSAADNGGDADYIPLGRKSASTSPGNLMQKIDPCALRPPATKNPMKRFSKKVSMSSSQKTRTLSSFTADQCKQIGLVRNDDDVQAFSFSELFKSESGPTTVACIPVKLVFSRLYEAVGRPPASIAPLPIHEDAVNTKTARMQPS</sequence>
<dbReference type="Proteomes" id="UP000594263">
    <property type="component" value="Unplaced"/>
</dbReference>
<protein>
    <submittedName>
        <fullName evidence="1">Uncharacterized protein</fullName>
    </submittedName>
</protein>
<dbReference type="EnsemblPlants" id="Kaladp0058s0483.1.v1.1">
    <property type="protein sequence ID" value="Kaladp0058s0483.1.v1.1.CDS.1"/>
    <property type="gene ID" value="Kaladp0058s0483.v1.1"/>
</dbReference>
<dbReference type="PANTHER" id="PTHR33697:SF2">
    <property type="entry name" value="T17B22.17 PROTEIN"/>
    <property type="match status" value="1"/>
</dbReference>
<keyword evidence="2" id="KW-1185">Reference proteome</keyword>
<evidence type="ECO:0000313" key="2">
    <source>
        <dbReference type="Proteomes" id="UP000594263"/>
    </source>
</evidence>
<name>A0A7N0U9U3_KALFE</name>